<dbReference type="EMBL" id="JBBPBM010000018">
    <property type="protein sequence ID" value="KAK8555246.1"/>
    <property type="molecule type" value="Genomic_DNA"/>
</dbReference>
<protein>
    <submittedName>
        <fullName evidence="2">Uncharacterized protein</fullName>
    </submittedName>
</protein>
<gene>
    <name evidence="2" type="ORF">V6N12_009394</name>
</gene>
<proteinExistence type="predicted"/>
<reference evidence="2 3" key="1">
    <citation type="journal article" date="2024" name="G3 (Bethesda)">
        <title>Genome assembly of Hibiscus sabdariffa L. provides insights into metabolisms of medicinal natural products.</title>
        <authorList>
            <person name="Kim T."/>
        </authorList>
    </citation>
    <scope>NUCLEOTIDE SEQUENCE [LARGE SCALE GENOMIC DNA]</scope>
    <source>
        <strain evidence="2">TK-2024</strain>
        <tissue evidence="2">Old leaves</tissue>
    </source>
</reference>
<dbReference type="Proteomes" id="UP001472677">
    <property type="component" value="Unassembled WGS sequence"/>
</dbReference>
<evidence type="ECO:0000256" key="1">
    <source>
        <dbReference type="SAM" id="MobiDB-lite"/>
    </source>
</evidence>
<feature type="compositionally biased region" description="Polar residues" evidence="1">
    <location>
        <begin position="102"/>
        <end position="123"/>
    </location>
</feature>
<evidence type="ECO:0000313" key="3">
    <source>
        <dbReference type="Proteomes" id="UP001472677"/>
    </source>
</evidence>
<evidence type="ECO:0000313" key="2">
    <source>
        <dbReference type="EMBL" id="KAK8555246.1"/>
    </source>
</evidence>
<organism evidence="2 3">
    <name type="scientific">Hibiscus sabdariffa</name>
    <name type="common">roselle</name>
    <dbReference type="NCBI Taxonomy" id="183260"/>
    <lineage>
        <taxon>Eukaryota</taxon>
        <taxon>Viridiplantae</taxon>
        <taxon>Streptophyta</taxon>
        <taxon>Embryophyta</taxon>
        <taxon>Tracheophyta</taxon>
        <taxon>Spermatophyta</taxon>
        <taxon>Magnoliopsida</taxon>
        <taxon>eudicotyledons</taxon>
        <taxon>Gunneridae</taxon>
        <taxon>Pentapetalae</taxon>
        <taxon>rosids</taxon>
        <taxon>malvids</taxon>
        <taxon>Malvales</taxon>
        <taxon>Malvaceae</taxon>
        <taxon>Malvoideae</taxon>
        <taxon>Hibiscus</taxon>
    </lineage>
</organism>
<sequence length="123" mass="13542">MLALYVLKLVLAVWLEDLVPMRPEMVILSQDLAASRLHPVYHLHQGDFLGEVRHMIKADVINICLFETAGGRHRVDRNFVSDNVVVSTPHRAYEAPTPGSGWASTLGSSYSEAGTPRDSGSQT</sequence>
<feature type="region of interest" description="Disordered" evidence="1">
    <location>
        <begin position="91"/>
        <end position="123"/>
    </location>
</feature>
<keyword evidence="3" id="KW-1185">Reference proteome</keyword>
<name>A0ABR2E902_9ROSI</name>
<comment type="caution">
    <text evidence="2">The sequence shown here is derived from an EMBL/GenBank/DDBJ whole genome shotgun (WGS) entry which is preliminary data.</text>
</comment>
<accession>A0ABR2E902</accession>